<name>A0A3M8DAK9_9BACL</name>
<evidence type="ECO:0000259" key="1">
    <source>
        <dbReference type="Pfam" id="PF02627"/>
    </source>
</evidence>
<dbReference type="Proteomes" id="UP000271031">
    <property type="component" value="Unassembled WGS sequence"/>
</dbReference>
<dbReference type="PANTHER" id="PTHR33930:SF2">
    <property type="entry name" value="BLR3452 PROTEIN"/>
    <property type="match status" value="1"/>
</dbReference>
<evidence type="ECO:0000313" key="3">
    <source>
        <dbReference type="Proteomes" id="UP000271031"/>
    </source>
</evidence>
<comment type="caution">
    <text evidence="2">The sequence shown here is derived from an EMBL/GenBank/DDBJ whole genome shotgun (WGS) entry which is preliminary data.</text>
</comment>
<dbReference type="Pfam" id="PF02627">
    <property type="entry name" value="CMD"/>
    <property type="match status" value="1"/>
</dbReference>
<protein>
    <submittedName>
        <fullName evidence="2">Carboxymuconolactone decarboxylase family protein</fullName>
    </submittedName>
</protein>
<keyword evidence="3" id="KW-1185">Reference proteome</keyword>
<dbReference type="Gene3D" id="1.20.1290.10">
    <property type="entry name" value="AhpD-like"/>
    <property type="match status" value="1"/>
</dbReference>
<gene>
    <name evidence="2" type="ORF">EDM56_19435</name>
</gene>
<dbReference type="NCBIfam" id="TIGR00778">
    <property type="entry name" value="ahpD_dom"/>
    <property type="match status" value="1"/>
</dbReference>
<dbReference type="EMBL" id="RHHQ01000015">
    <property type="protein sequence ID" value="RNB85084.1"/>
    <property type="molecule type" value="Genomic_DNA"/>
</dbReference>
<dbReference type="InterPro" id="IPR003779">
    <property type="entry name" value="CMD-like"/>
</dbReference>
<dbReference type="OrthoDB" id="1683318at2"/>
<evidence type="ECO:0000313" key="2">
    <source>
        <dbReference type="EMBL" id="RNB85084.1"/>
    </source>
</evidence>
<dbReference type="RefSeq" id="WP_122919569.1">
    <property type="nucleotide sequence ID" value="NZ_RHHQ01000015.1"/>
</dbReference>
<feature type="domain" description="Carboxymuconolactone decarboxylase-like" evidence="1">
    <location>
        <begin position="22"/>
        <end position="101"/>
    </location>
</feature>
<dbReference type="PANTHER" id="PTHR33930">
    <property type="entry name" value="ALKYL HYDROPEROXIDE REDUCTASE AHPD"/>
    <property type="match status" value="1"/>
</dbReference>
<sequence length="113" mass="12251">MATHELAAQYLEGLRTFGQVMPGVMDAYNLFTTKCFAPGELSTKEKHLIALGISLFAGNEHCIVYHLEALRREGVSHQQLSETVAVAGAYGGGTTMSHGVILINEVMKKSDLQ</sequence>
<organism evidence="2 3">
    <name type="scientific">Brevibacillus fluminis</name>
    <dbReference type="NCBI Taxonomy" id="511487"/>
    <lineage>
        <taxon>Bacteria</taxon>
        <taxon>Bacillati</taxon>
        <taxon>Bacillota</taxon>
        <taxon>Bacilli</taxon>
        <taxon>Bacillales</taxon>
        <taxon>Paenibacillaceae</taxon>
        <taxon>Brevibacillus</taxon>
    </lineage>
</organism>
<dbReference type="GO" id="GO:0051920">
    <property type="term" value="F:peroxiredoxin activity"/>
    <property type="evidence" value="ECO:0007669"/>
    <property type="project" value="InterPro"/>
</dbReference>
<accession>A0A3M8DAK9</accession>
<reference evidence="2 3" key="1">
    <citation type="submission" date="2018-10" db="EMBL/GenBank/DDBJ databases">
        <title>Phylogenomics of Brevibacillus.</title>
        <authorList>
            <person name="Dunlap C."/>
        </authorList>
    </citation>
    <scope>NUCLEOTIDE SEQUENCE [LARGE SCALE GENOMIC DNA]</scope>
    <source>
        <strain evidence="2 3">JCM 15716</strain>
    </source>
</reference>
<dbReference type="InterPro" id="IPR029032">
    <property type="entry name" value="AhpD-like"/>
</dbReference>
<dbReference type="AlphaFoldDB" id="A0A3M8DAK9"/>
<dbReference type="InterPro" id="IPR004675">
    <property type="entry name" value="AhpD_core"/>
</dbReference>
<proteinExistence type="predicted"/>
<dbReference type="SUPFAM" id="SSF69118">
    <property type="entry name" value="AhpD-like"/>
    <property type="match status" value="1"/>
</dbReference>